<comment type="subcellular location">
    <subcellularLocation>
        <location evidence="1">Nucleus</location>
    </subcellularLocation>
</comment>
<accession>A0AAF0AUX0</accession>
<dbReference type="InterPro" id="IPR003173">
    <property type="entry name" value="PC4_C"/>
</dbReference>
<keyword evidence="3" id="KW-0805">Transcription regulation</keyword>
<keyword evidence="6" id="KW-0539">Nucleus</keyword>
<dbReference type="GeneID" id="80873767"/>
<keyword evidence="5" id="KW-0804">Transcription</keyword>
<feature type="compositionally biased region" description="Basic and acidic residues" evidence="7">
    <location>
        <begin position="101"/>
        <end position="134"/>
    </location>
</feature>
<feature type="region of interest" description="Disordered" evidence="7">
    <location>
        <begin position="1"/>
        <end position="34"/>
    </location>
</feature>
<dbReference type="GO" id="GO:0060261">
    <property type="term" value="P:positive regulation of transcription initiation by RNA polymerase II"/>
    <property type="evidence" value="ECO:0007669"/>
    <property type="project" value="InterPro"/>
</dbReference>
<feature type="region of interest" description="Disordered" evidence="7">
    <location>
        <begin position="89"/>
        <end position="142"/>
    </location>
</feature>
<sequence length="142" mass="16128">MVGKRAPKGSEVAGSKKQKTENSKEAHWKLNDSGKKRVTLSEFRGTTYVHIREYYEKDGEMLPGKKGIALNPNEWMQFKRMVGEVTNALGLVDEDEDEEEKKENGDSGTKKNEEQESTDAKDEPKQEEESKEENQSGSEDEE</sequence>
<keyword evidence="4" id="KW-0238">DNA-binding</keyword>
<evidence type="ECO:0000313" key="9">
    <source>
        <dbReference type="EMBL" id="WBW71793.1"/>
    </source>
</evidence>
<dbReference type="GO" id="GO:0003677">
    <property type="term" value="F:DNA binding"/>
    <property type="evidence" value="ECO:0007669"/>
    <property type="project" value="UniProtKB-KW"/>
</dbReference>
<comment type="similarity">
    <text evidence="2">Belongs to the transcriptional coactivator PC4 family.</text>
</comment>
<dbReference type="RefSeq" id="XP_056036036.1">
    <property type="nucleotide sequence ID" value="XM_056179078.1"/>
</dbReference>
<evidence type="ECO:0000256" key="4">
    <source>
        <dbReference type="ARBA" id="ARBA00023125"/>
    </source>
</evidence>
<organism evidence="9 10">
    <name type="scientific">Schizosaccharomyces osmophilus</name>
    <dbReference type="NCBI Taxonomy" id="2545709"/>
    <lineage>
        <taxon>Eukaryota</taxon>
        <taxon>Fungi</taxon>
        <taxon>Dikarya</taxon>
        <taxon>Ascomycota</taxon>
        <taxon>Taphrinomycotina</taxon>
        <taxon>Schizosaccharomycetes</taxon>
        <taxon>Schizosaccharomycetales</taxon>
        <taxon>Schizosaccharomycetaceae</taxon>
        <taxon>Schizosaccharomyces</taxon>
    </lineage>
</organism>
<dbReference type="InterPro" id="IPR045125">
    <property type="entry name" value="Sub1/Tcp4-like"/>
</dbReference>
<evidence type="ECO:0000256" key="7">
    <source>
        <dbReference type="SAM" id="MobiDB-lite"/>
    </source>
</evidence>
<evidence type="ECO:0000256" key="1">
    <source>
        <dbReference type="ARBA" id="ARBA00004123"/>
    </source>
</evidence>
<dbReference type="Gene3D" id="2.30.31.10">
    <property type="entry name" value="Transcriptional Coactivator Pc4, Chain A"/>
    <property type="match status" value="1"/>
</dbReference>
<evidence type="ECO:0000256" key="5">
    <source>
        <dbReference type="ARBA" id="ARBA00023163"/>
    </source>
</evidence>
<dbReference type="InterPro" id="IPR009044">
    <property type="entry name" value="ssDNA-bd_transcriptional_reg"/>
</dbReference>
<dbReference type="Proteomes" id="UP001212411">
    <property type="component" value="Chromosome 1"/>
</dbReference>
<dbReference type="AlphaFoldDB" id="A0AAF0AUX0"/>
<evidence type="ECO:0000256" key="3">
    <source>
        <dbReference type="ARBA" id="ARBA00023015"/>
    </source>
</evidence>
<feature type="compositionally biased region" description="Basic and acidic residues" evidence="7">
    <location>
        <begin position="18"/>
        <end position="34"/>
    </location>
</feature>
<dbReference type="SUPFAM" id="SSF54447">
    <property type="entry name" value="ssDNA-binding transcriptional regulator domain"/>
    <property type="match status" value="1"/>
</dbReference>
<protein>
    <submittedName>
        <fullName evidence="9">Transcription coactivator PC4</fullName>
    </submittedName>
</protein>
<proteinExistence type="inferred from homology"/>
<keyword evidence="10" id="KW-1185">Reference proteome</keyword>
<gene>
    <name evidence="9" type="primary">sub1</name>
    <name evidence="9" type="ORF">SOMG_00283</name>
</gene>
<evidence type="ECO:0000313" key="10">
    <source>
        <dbReference type="Proteomes" id="UP001212411"/>
    </source>
</evidence>
<dbReference type="GO" id="GO:0003713">
    <property type="term" value="F:transcription coactivator activity"/>
    <property type="evidence" value="ECO:0007669"/>
    <property type="project" value="InterPro"/>
</dbReference>
<dbReference type="Pfam" id="PF02229">
    <property type="entry name" value="PC4"/>
    <property type="match status" value="1"/>
</dbReference>
<name>A0AAF0AUX0_9SCHI</name>
<reference evidence="9 10" key="1">
    <citation type="journal article" date="2023" name="G3 (Bethesda)">
        <title>A high-quality reference genome for the fission yeast Schizosaccharomyces osmophilus.</title>
        <authorList>
            <person name="Jia G.S."/>
            <person name="Zhang W.C."/>
            <person name="Liang Y."/>
            <person name="Liu X.H."/>
            <person name="Rhind N."/>
            <person name="Pidoux A."/>
            <person name="Brysch-Herzberg M."/>
            <person name="Du L.L."/>
        </authorList>
    </citation>
    <scope>NUCLEOTIDE SEQUENCE [LARGE SCALE GENOMIC DNA]</scope>
    <source>
        <strain evidence="9 10">CBS 15793</strain>
    </source>
</reference>
<dbReference type="GO" id="GO:0005634">
    <property type="term" value="C:nucleus"/>
    <property type="evidence" value="ECO:0007669"/>
    <property type="project" value="UniProtKB-SubCell"/>
</dbReference>
<evidence type="ECO:0000256" key="6">
    <source>
        <dbReference type="ARBA" id="ARBA00023242"/>
    </source>
</evidence>
<evidence type="ECO:0000256" key="2">
    <source>
        <dbReference type="ARBA" id="ARBA00009001"/>
    </source>
</evidence>
<feature type="domain" description="Transcriptional coactivator p15 (PC4) C-terminal" evidence="8">
    <location>
        <begin position="31"/>
        <end position="79"/>
    </location>
</feature>
<evidence type="ECO:0000259" key="8">
    <source>
        <dbReference type="Pfam" id="PF02229"/>
    </source>
</evidence>
<dbReference type="EMBL" id="CP115611">
    <property type="protein sequence ID" value="WBW71793.1"/>
    <property type="molecule type" value="Genomic_DNA"/>
</dbReference>
<dbReference type="PANTHER" id="PTHR13215">
    <property type="entry name" value="RNA POLYMERASE II TRANSCRIPTIONAL COACTIVATOR"/>
    <property type="match status" value="1"/>
</dbReference>
<dbReference type="KEGG" id="som:SOMG_00283"/>